<proteinExistence type="predicted"/>
<dbReference type="Proteomes" id="UP000814033">
    <property type="component" value="Unassembled WGS sequence"/>
</dbReference>
<dbReference type="EMBL" id="MU276170">
    <property type="protein sequence ID" value="KAI0040762.1"/>
    <property type="molecule type" value="Genomic_DNA"/>
</dbReference>
<organism evidence="1 2">
    <name type="scientific">Auriscalpium vulgare</name>
    <dbReference type="NCBI Taxonomy" id="40419"/>
    <lineage>
        <taxon>Eukaryota</taxon>
        <taxon>Fungi</taxon>
        <taxon>Dikarya</taxon>
        <taxon>Basidiomycota</taxon>
        <taxon>Agaricomycotina</taxon>
        <taxon>Agaricomycetes</taxon>
        <taxon>Russulales</taxon>
        <taxon>Auriscalpiaceae</taxon>
        <taxon>Auriscalpium</taxon>
    </lineage>
</organism>
<sequence>MDSPSEPWAYGINFPRPHQLQSIALDTPVVPQSVHLLKDGKRLMASYLEHGIVCWSFEDRVEVWQLVPKHERIGQSALSPDETMIAVANLHNGFDIYRAHDQTFLYQFPAMITANVVLPVLFSQSSVALLCGSPCGFVTIHSIRTKGVLHILDHPGMFTVMMDRQR</sequence>
<evidence type="ECO:0000313" key="2">
    <source>
        <dbReference type="Proteomes" id="UP000814033"/>
    </source>
</evidence>
<reference evidence="1" key="2">
    <citation type="journal article" date="2022" name="New Phytol.">
        <title>Evolutionary transition to the ectomycorrhizal habit in the genomes of a hyperdiverse lineage of mushroom-forming fungi.</title>
        <authorList>
            <person name="Looney B."/>
            <person name="Miyauchi S."/>
            <person name="Morin E."/>
            <person name="Drula E."/>
            <person name="Courty P.E."/>
            <person name="Kohler A."/>
            <person name="Kuo A."/>
            <person name="LaButti K."/>
            <person name="Pangilinan J."/>
            <person name="Lipzen A."/>
            <person name="Riley R."/>
            <person name="Andreopoulos W."/>
            <person name="He G."/>
            <person name="Johnson J."/>
            <person name="Nolan M."/>
            <person name="Tritt A."/>
            <person name="Barry K.W."/>
            <person name="Grigoriev I.V."/>
            <person name="Nagy L.G."/>
            <person name="Hibbett D."/>
            <person name="Henrissat B."/>
            <person name="Matheny P.B."/>
            <person name="Labbe J."/>
            <person name="Martin F.M."/>
        </authorList>
    </citation>
    <scope>NUCLEOTIDE SEQUENCE</scope>
    <source>
        <strain evidence="1">FP105234-sp</strain>
    </source>
</reference>
<reference evidence="1" key="1">
    <citation type="submission" date="2021-02" db="EMBL/GenBank/DDBJ databases">
        <authorList>
            <consortium name="DOE Joint Genome Institute"/>
            <person name="Ahrendt S."/>
            <person name="Looney B.P."/>
            <person name="Miyauchi S."/>
            <person name="Morin E."/>
            <person name="Drula E."/>
            <person name="Courty P.E."/>
            <person name="Chicoki N."/>
            <person name="Fauchery L."/>
            <person name="Kohler A."/>
            <person name="Kuo A."/>
            <person name="Labutti K."/>
            <person name="Pangilinan J."/>
            <person name="Lipzen A."/>
            <person name="Riley R."/>
            <person name="Andreopoulos W."/>
            <person name="He G."/>
            <person name="Johnson J."/>
            <person name="Barry K.W."/>
            <person name="Grigoriev I.V."/>
            <person name="Nagy L."/>
            <person name="Hibbett D."/>
            <person name="Henrissat B."/>
            <person name="Matheny P.B."/>
            <person name="Labbe J."/>
            <person name="Martin F."/>
        </authorList>
    </citation>
    <scope>NUCLEOTIDE SEQUENCE</scope>
    <source>
        <strain evidence="1">FP105234-sp</strain>
    </source>
</reference>
<accession>A0ACB8RA13</accession>
<keyword evidence="2" id="KW-1185">Reference proteome</keyword>
<protein>
    <submittedName>
        <fullName evidence="1">Uncharacterized protein</fullName>
    </submittedName>
</protein>
<comment type="caution">
    <text evidence="1">The sequence shown here is derived from an EMBL/GenBank/DDBJ whole genome shotgun (WGS) entry which is preliminary data.</text>
</comment>
<evidence type="ECO:0000313" key="1">
    <source>
        <dbReference type="EMBL" id="KAI0040762.1"/>
    </source>
</evidence>
<name>A0ACB8RA13_9AGAM</name>
<gene>
    <name evidence="1" type="ORF">FA95DRAFT_1502370</name>
</gene>